<keyword evidence="1" id="KW-0812">Transmembrane</keyword>
<feature type="transmembrane region" description="Helical" evidence="1">
    <location>
        <begin position="13"/>
        <end position="33"/>
    </location>
</feature>
<accession>A0AAD7C6R6</accession>
<gene>
    <name evidence="2" type="ORF">B0H17DRAFT_1216519</name>
</gene>
<comment type="caution">
    <text evidence="2">The sequence shown here is derived from an EMBL/GenBank/DDBJ whole genome shotgun (WGS) entry which is preliminary data.</text>
</comment>
<protein>
    <submittedName>
        <fullName evidence="2">Uncharacterized protein</fullName>
    </submittedName>
</protein>
<evidence type="ECO:0000256" key="1">
    <source>
        <dbReference type="SAM" id="Phobius"/>
    </source>
</evidence>
<dbReference type="AlphaFoldDB" id="A0AAD7C6R6"/>
<dbReference type="EMBL" id="JARKIE010000424">
    <property type="protein sequence ID" value="KAJ7640611.1"/>
    <property type="molecule type" value="Genomic_DNA"/>
</dbReference>
<keyword evidence="1" id="KW-0472">Membrane</keyword>
<proteinExistence type="predicted"/>
<name>A0AAD7C6R6_MYCRO</name>
<dbReference type="Proteomes" id="UP001221757">
    <property type="component" value="Unassembled WGS sequence"/>
</dbReference>
<keyword evidence="3" id="KW-1185">Reference proteome</keyword>
<evidence type="ECO:0000313" key="2">
    <source>
        <dbReference type="EMBL" id="KAJ7640611.1"/>
    </source>
</evidence>
<sequence>MGHAGYSPPHACILAGLCQWWLALFVASSFYAARRLSYRARSVLLVLFTSFFPEGKALPARSIVSFDSSSLPPVPLLASNRALEMSRAARRCARKAARGRASGSDSVGEETGSWARVRALVVCWVSATEYVERGAYLTPRDPAYVVLRDEHMSGRICRLPPRYRAAGVTGRGRSGRTPHHGAFARVSYLRLRLHAGECIPGRSPDV</sequence>
<evidence type="ECO:0000313" key="3">
    <source>
        <dbReference type="Proteomes" id="UP001221757"/>
    </source>
</evidence>
<organism evidence="2 3">
    <name type="scientific">Mycena rosella</name>
    <name type="common">Pink bonnet</name>
    <name type="synonym">Agaricus rosellus</name>
    <dbReference type="NCBI Taxonomy" id="1033263"/>
    <lineage>
        <taxon>Eukaryota</taxon>
        <taxon>Fungi</taxon>
        <taxon>Dikarya</taxon>
        <taxon>Basidiomycota</taxon>
        <taxon>Agaricomycotina</taxon>
        <taxon>Agaricomycetes</taxon>
        <taxon>Agaricomycetidae</taxon>
        <taxon>Agaricales</taxon>
        <taxon>Marasmiineae</taxon>
        <taxon>Mycenaceae</taxon>
        <taxon>Mycena</taxon>
    </lineage>
</organism>
<keyword evidence="1" id="KW-1133">Transmembrane helix</keyword>
<reference evidence="2" key="1">
    <citation type="submission" date="2023-03" db="EMBL/GenBank/DDBJ databases">
        <title>Massive genome expansion in bonnet fungi (Mycena s.s.) driven by repeated elements and novel gene families across ecological guilds.</title>
        <authorList>
            <consortium name="Lawrence Berkeley National Laboratory"/>
            <person name="Harder C.B."/>
            <person name="Miyauchi S."/>
            <person name="Viragh M."/>
            <person name="Kuo A."/>
            <person name="Thoen E."/>
            <person name="Andreopoulos B."/>
            <person name="Lu D."/>
            <person name="Skrede I."/>
            <person name="Drula E."/>
            <person name="Henrissat B."/>
            <person name="Morin E."/>
            <person name="Kohler A."/>
            <person name="Barry K."/>
            <person name="LaButti K."/>
            <person name="Morin E."/>
            <person name="Salamov A."/>
            <person name="Lipzen A."/>
            <person name="Mereny Z."/>
            <person name="Hegedus B."/>
            <person name="Baldrian P."/>
            <person name="Stursova M."/>
            <person name="Weitz H."/>
            <person name="Taylor A."/>
            <person name="Grigoriev I.V."/>
            <person name="Nagy L.G."/>
            <person name="Martin F."/>
            <person name="Kauserud H."/>
        </authorList>
    </citation>
    <scope>NUCLEOTIDE SEQUENCE</scope>
    <source>
        <strain evidence="2">CBHHK067</strain>
    </source>
</reference>